<dbReference type="Pfam" id="PF03468">
    <property type="entry name" value="XS"/>
    <property type="match status" value="1"/>
</dbReference>
<feature type="region of interest" description="Disordered" evidence="8">
    <location>
        <begin position="662"/>
        <end position="684"/>
    </location>
</feature>
<dbReference type="Pfam" id="PF05602">
    <property type="entry name" value="CLPTM1"/>
    <property type="match status" value="1"/>
</dbReference>
<protein>
    <submittedName>
        <fullName evidence="12">Uncharacterized protein</fullName>
    </submittedName>
</protein>
<evidence type="ECO:0000313" key="12">
    <source>
        <dbReference type="EMBL" id="CAG7871954.1"/>
    </source>
</evidence>
<evidence type="ECO:0000256" key="9">
    <source>
        <dbReference type="SAM" id="Phobius"/>
    </source>
</evidence>
<keyword evidence="4 9" id="KW-1133">Transmembrane helix</keyword>
<dbReference type="AlphaFoldDB" id="A0A8D9DAJ3"/>
<keyword evidence="3 9" id="KW-0812">Transmembrane</keyword>
<name>A0A8D9DAJ3_BRACM</name>
<evidence type="ECO:0000256" key="7">
    <source>
        <dbReference type="ARBA" id="ARBA00023158"/>
    </source>
</evidence>
<keyword evidence="5" id="KW-0175">Coiled coil</keyword>
<dbReference type="Gramene" id="A06p41940.2_BraZ1">
    <property type="protein sequence ID" value="A06p41940.2_BraZ1.CDS"/>
    <property type="gene ID" value="A06g41940.2_BraZ1"/>
</dbReference>
<dbReference type="InterPro" id="IPR038588">
    <property type="entry name" value="XS_domain_sf"/>
</dbReference>
<dbReference type="InterPro" id="IPR005381">
    <property type="entry name" value="Znf-XS_domain"/>
</dbReference>
<sequence>MQQVWFDMGSRGDKGKNVSSGGSNAEVEQLAKGFSETKLGPSQDGGGEWEVISKRNKNKPGNAAGKSWATAPNQNPPRAWGGQQQQQGRGNNGYGRGRGTQVSTGRGAGRGQAMNRGYGGASAPVARPPLEGGWNWQSRPGAAQQTVTEEVPEVDDDDVSEGEEEDDCDALDDSDEDLASDDYDSDVSQQSHGTRKQNKWFKKFFDSLDSLSIEQINEPQRQWHCPACQNGPGAIDWYNLQPLLAHARTKGARRVKLHRELAEVLDRDLQMRGASVIPCGEIYGQWKGLGEEEKDHEIVWPPMVIIMNTKLDKDENDKWLGMGNPELLEYFNEYPAIRARHSYGPQGHRGMSVLIFESTATGYFEADRLHRDLAQKGLDRDAWERRRSLFSGGVRQLYGFLAIKRDLDLFNQHCQGKTRLKYEMKSYQEYVVKELRQIAEDNQQLNWFKNKLTKQNKHAKVLEESLGILSEKLPSRSANMAPPVGQTAAVAEAAGGGDAQPPQQQQQRGFGSTVSGIIRIAVFWYFASKFFSPKQKPMDPSQPHHLMTNLFHKGESLDMWFYLSEQEKFSDFSNEGALYWHETNIPYAVWTPESIRTRSLKYYPSETLQNNGSLYAHVFFARSGFPIDPSDPEYQPLNSFGRTHPVATYFPKRKANKKKSLLGNANDSDESQPEPEKLGDKNSEVKEEVPVEWVSLWKPNVTINLVDDFTHYSQSGVPPNIAPHLLVEPSTGNYYPTIYFNEFWLLRDKMIPMNETVSEVPLELEISPISMMKWQLFQQVDQSFQMQRSYGSMLDGESDELKRVFLEGNPYLLGITMFVSMLHSVFDFLAFKNDIQFWNKNKSMEGLSAKSVVLNFICQFVIFLYLLDNDTSWMILASSGVGVCIEFWKIGKAMRIEVDRSGMIPRLRFHDRESYASNKTKEYDDIAIKFLSYVLLLLVVGLSIYSLAYERHKSWYSWILSSLTSCVYMFGFIMMCPQLFINYKLKSVAHLPWRQMTYKFLNTIIDDLFAFVIKMPILHRLSVFRDDVIFLIYLYQRWVYPVDKTRVNEFGFGGEDETAEKKLITEKEEEDNKKTN</sequence>
<feature type="transmembrane region" description="Helical" evidence="9">
    <location>
        <begin position="873"/>
        <end position="891"/>
    </location>
</feature>
<accession>A0A8D9DAJ3</accession>
<dbReference type="CDD" id="cd12266">
    <property type="entry name" value="RRM_like_XS"/>
    <property type="match status" value="1"/>
</dbReference>
<dbReference type="InterPro" id="IPR005380">
    <property type="entry name" value="XS_domain"/>
</dbReference>
<dbReference type="GO" id="GO:0016020">
    <property type="term" value="C:membrane"/>
    <property type="evidence" value="ECO:0007669"/>
    <property type="project" value="UniProtKB-SubCell"/>
</dbReference>
<keyword evidence="7" id="KW-0943">RNA-mediated gene silencing</keyword>
<feature type="transmembrane region" description="Helical" evidence="9">
    <location>
        <begin position="852"/>
        <end position="867"/>
    </location>
</feature>
<evidence type="ECO:0000256" key="2">
    <source>
        <dbReference type="ARBA" id="ARBA00009310"/>
    </source>
</evidence>
<feature type="region of interest" description="Disordered" evidence="8">
    <location>
        <begin position="1"/>
        <end position="194"/>
    </location>
</feature>
<feature type="domain" description="XS" evidence="10">
    <location>
        <begin position="295"/>
        <end position="407"/>
    </location>
</feature>
<evidence type="ECO:0000256" key="5">
    <source>
        <dbReference type="ARBA" id="ARBA00023054"/>
    </source>
</evidence>
<comment type="similarity">
    <text evidence="2">Belongs to the CLPTM1 family.</text>
</comment>
<evidence type="ECO:0000259" key="10">
    <source>
        <dbReference type="Pfam" id="PF03468"/>
    </source>
</evidence>
<comment type="subcellular location">
    <subcellularLocation>
        <location evidence="1">Membrane</location>
        <topology evidence="1">Multi-pass membrane protein</topology>
    </subcellularLocation>
</comment>
<feature type="transmembrane region" description="Helical" evidence="9">
    <location>
        <begin position="955"/>
        <end position="976"/>
    </location>
</feature>
<dbReference type="GO" id="GO:0031047">
    <property type="term" value="P:regulatory ncRNA-mediated gene silencing"/>
    <property type="evidence" value="ECO:0007669"/>
    <property type="project" value="UniProtKB-KW"/>
</dbReference>
<proteinExistence type="inferred from homology"/>
<dbReference type="PANTHER" id="PTHR21347:SF11">
    <property type="entry name" value="(RAPE) HYPOTHETICAL PROTEIN"/>
    <property type="match status" value="1"/>
</dbReference>
<keyword evidence="6 9" id="KW-0472">Membrane</keyword>
<evidence type="ECO:0000256" key="6">
    <source>
        <dbReference type="ARBA" id="ARBA00023136"/>
    </source>
</evidence>
<dbReference type="Proteomes" id="UP000694005">
    <property type="component" value="Chromosome A06"/>
</dbReference>
<evidence type="ECO:0000256" key="3">
    <source>
        <dbReference type="ARBA" id="ARBA00022692"/>
    </source>
</evidence>
<evidence type="ECO:0000256" key="4">
    <source>
        <dbReference type="ARBA" id="ARBA00022989"/>
    </source>
</evidence>
<organism evidence="12 13">
    <name type="scientific">Brassica campestris</name>
    <name type="common">Field mustard</name>
    <dbReference type="NCBI Taxonomy" id="3711"/>
    <lineage>
        <taxon>Eukaryota</taxon>
        <taxon>Viridiplantae</taxon>
        <taxon>Streptophyta</taxon>
        <taxon>Embryophyta</taxon>
        <taxon>Tracheophyta</taxon>
        <taxon>Spermatophyta</taxon>
        <taxon>Magnoliopsida</taxon>
        <taxon>eudicotyledons</taxon>
        <taxon>Gunneridae</taxon>
        <taxon>Pentapetalae</taxon>
        <taxon>rosids</taxon>
        <taxon>malvids</taxon>
        <taxon>Brassicales</taxon>
        <taxon>Brassicaceae</taxon>
        <taxon>Brassiceae</taxon>
        <taxon>Brassica</taxon>
    </lineage>
</organism>
<feature type="domain" description="Zinc finger-XS" evidence="11">
    <location>
        <begin position="225"/>
        <end position="262"/>
    </location>
</feature>
<dbReference type="PANTHER" id="PTHR21347">
    <property type="entry name" value="CLEFT LIP AND PALATE ASSOCIATED TRANSMEMBRANE PROTEIN-RELATED"/>
    <property type="match status" value="1"/>
</dbReference>
<feature type="compositionally biased region" description="Basic and acidic residues" evidence="8">
    <location>
        <begin position="674"/>
        <end position="684"/>
    </location>
</feature>
<reference evidence="12 13" key="1">
    <citation type="submission" date="2021-07" db="EMBL/GenBank/DDBJ databases">
        <authorList>
            <consortium name="Genoscope - CEA"/>
            <person name="William W."/>
        </authorList>
    </citation>
    <scope>NUCLEOTIDE SEQUENCE [LARGE SCALE GENOMIC DNA]</scope>
</reference>
<evidence type="ECO:0000259" key="11">
    <source>
        <dbReference type="Pfam" id="PF03470"/>
    </source>
</evidence>
<feature type="transmembrane region" description="Helical" evidence="9">
    <location>
        <begin position="811"/>
        <end position="831"/>
    </location>
</feature>
<feature type="compositionally biased region" description="Acidic residues" evidence="8">
    <location>
        <begin position="150"/>
        <end position="185"/>
    </location>
</feature>
<dbReference type="EMBL" id="LS974622">
    <property type="protein sequence ID" value="CAG7871954.1"/>
    <property type="molecule type" value="Genomic_DNA"/>
</dbReference>
<evidence type="ECO:0000313" key="13">
    <source>
        <dbReference type="Proteomes" id="UP000694005"/>
    </source>
</evidence>
<dbReference type="InterPro" id="IPR008429">
    <property type="entry name" value="CLPTM1"/>
</dbReference>
<dbReference type="Pfam" id="PF03470">
    <property type="entry name" value="zf-XS"/>
    <property type="match status" value="1"/>
</dbReference>
<dbReference type="Gene3D" id="3.30.70.2890">
    <property type="entry name" value="XS domain"/>
    <property type="match status" value="1"/>
</dbReference>
<evidence type="ECO:0000256" key="8">
    <source>
        <dbReference type="SAM" id="MobiDB-lite"/>
    </source>
</evidence>
<feature type="transmembrane region" description="Helical" evidence="9">
    <location>
        <begin position="930"/>
        <end position="949"/>
    </location>
</feature>
<evidence type="ECO:0000256" key="1">
    <source>
        <dbReference type="ARBA" id="ARBA00004141"/>
    </source>
</evidence>
<gene>
    <name evidence="12" type="ORF">BRAPAZ1V2_A06P41940.2</name>
</gene>
<feature type="compositionally biased region" description="Polar residues" evidence="8">
    <location>
        <begin position="135"/>
        <end position="146"/>
    </location>
</feature>